<dbReference type="PROSITE" id="PS50011">
    <property type="entry name" value="PROTEIN_KINASE_DOM"/>
    <property type="match status" value="1"/>
</dbReference>
<keyword evidence="7" id="KW-0547">Nucleotide-binding</keyword>
<dbReference type="AlphaFoldDB" id="A0AAV1RMG1"/>
<dbReference type="InterPro" id="IPR000719">
    <property type="entry name" value="Prot_kinase_dom"/>
</dbReference>
<dbReference type="InterPro" id="IPR003591">
    <property type="entry name" value="Leu-rich_rpt_typical-subtyp"/>
</dbReference>
<evidence type="ECO:0000259" key="15">
    <source>
        <dbReference type="PROSITE" id="PS50011"/>
    </source>
</evidence>
<feature type="region of interest" description="Disordered" evidence="12">
    <location>
        <begin position="710"/>
        <end position="742"/>
    </location>
</feature>
<feature type="region of interest" description="Disordered" evidence="12">
    <location>
        <begin position="575"/>
        <end position="598"/>
    </location>
</feature>
<dbReference type="GO" id="GO:0005524">
    <property type="term" value="F:ATP binding"/>
    <property type="evidence" value="ECO:0007669"/>
    <property type="project" value="UniProtKB-KW"/>
</dbReference>
<keyword evidence="4 13" id="KW-0812">Transmembrane</keyword>
<dbReference type="FunFam" id="3.30.200.20:FF:000486">
    <property type="entry name" value="Leucine-rich repeat receptor-like protein kinase"/>
    <property type="match status" value="1"/>
</dbReference>
<keyword evidence="10 13" id="KW-0472">Membrane</keyword>
<dbReference type="Gene3D" id="3.30.200.20">
    <property type="entry name" value="Phosphorylase Kinase, domain 1"/>
    <property type="match status" value="1"/>
</dbReference>
<dbReference type="InterPro" id="IPR025875">
    <property type="entry name" value="Leu-rich_rpt_4"/>
</dbReference>
<evidence type="ECO:0000256" key="7">
    <source>
        <dbReference type="ARBA" id="ARBA00022741"/>
    </source>
</evidence>
<dbReference type="Gene3D" id="3.80.10.10">
    <property type="entry name" value="Ribonuclease Inhibitor"/>
    <property type="match status" value="5"/>
</dbReference>
<organism evidence="16 17">
    <name type="scientific">Dovyalis caffra</name>
    <dbReference type="NCBI Taxonomy" id="77055"/>
    <lineage>
        <taxon>Eukaryota</taxon>
        <taxon>Viridiplantae</taxon>
        <taxon>Streptophyta</taxon>
        <taxon>Embryophyta</taxon>
        <taxon>Tracheophyta</taxon>
        <taxon>Spermatophyta</taxon>
        <taxon>Magnoliopsida</taxon>
        <taxon>eudicotyledons</taxon>
        <taxon>Gunneridae</taxon>
        <taxon>Pentapetalae</taxon>
        <taxon>rosids</taxon>
        <taxon>fabids</taxon>
        <taxon>Malpighiales</taxon>
        <taxon>Salicaceae</taxon>
        <taxon>Flacourtieae</taxon>
        <taxon>Dovyalis</taxon>
    </lineage>
</organism>
<dbReference type="SUPFAM" id="SSF56112">
    <property type="entry name" value="Protein kinase-like (PK-like)"/>
    <property type="match status" value="1"/>
</dbReference>
<sequence>MTLFTFFFTFFLLSLFTSASELRSLLEFKKGIQSDPLDKILTKWDPSSLPDPSSCPGSWTGISCDPNSDSVIAITLDSLNLAGDLKFSTLLDLKSLQNISLSGNQFTGRIVPTLGSMSSLQYLDLSNNNFSGPIPGRIAELWNLKHLNLSMNGFEGGFPVGLPVGFRNLQQLRVLDLSSNRFWGDISGVLSELINLERVDLSDNEFSGGFSEMSVENVSGLANTVHFVNLSKNKLNSGFFKAEVIGLFRNLEVLDLGDNGINGELPSFGSLTNLKVLRLGNNQLFGVIPEELLNGSMPIEELDLSGNGFTGSIRGIHSTTLNVLNLSSNDLTGTLPTFLQRCSVVDLSGNMITGDMSVLQNWEAVEDLDLSSNQLSGSLANLTLFARLRKLNLRNNSLGGNLPPQLVDVSTLSSVDLSLNQFNGSIPGGFFTSLTLTNLNLSGNWFSGPIPIQGSGAGELLVLPSYPSMESLDLSQNSLSGILPSGIGNFANLQSLNLSSNGLSGQLPIELSKLTYLHYLDLSANRFQGKIPDKLPSSLIGLNISNNDLSGNIPQKLRNKFDISSFRPGNPSLIVPNAEVGPSTNSVPDQISRQGRRHSSKRNITIAVIVATVGAAAMIAFVLLAYQRAQRKEFHGRSDFSGQTTREDAKLGRSSRTSLFKFHSNAHRPPTSLSFSNDHLLTANSRSLSGKAEFGAEIVEHNLPEGMVASSSSIPNLLDDHPTTSGRKSSPGSPLSSSPRFVEPTKLDVYSPDRLAGELSFLDSSLAFTAEELSRAPAEVLGRSSHGTLYKATLDSGHMLTVKWLRVGLVKHKKEFAKEVKKIGSIRHPNIVPLRAYYWGPREQERLLLADYIQGDSLALHLYETTPRRYSLLSFSQRLKVAVDVARCLLYLHDRGMLHGNLKPTNILLEGPDYNARLTDYGLHRLMTSAGIAEQILNLGALGYRAPELDNASKPAPSFKADVYAFGVILMELLTRRSAGDIISGQSGAVDLTDWVLLCDQEGRRMDCIDRDIAGGEEPTKAMDDLLAISLRCILPVNERPNIRQIFDDLCSISFGHRVLENGVTAMKDDNQLIKLIADMEKFGEKILDFYLEYNIDIPVLDVDFEFVEDNEAHLSDFKDDEDENKDIFENLGERGKAQSVNAYASVREWCAKEREKLHGVNIFKGYGMEENNLNSHYRDSDEPHS</sequence>
<keyword evidence="17" id="KW-1185">Reference proteome</keyword>
<dbReference type="SUPFAM" id="SSF52058">
    <property type="entry name" value="L domain-like"/>
    <property type="match status" value="2"/>
</dbReference>
<evidence type="ECO:0000256" key="4">
    <source>
        <dbReference type="ARBA" id="ARBA00022692"/>
    </source>
</evidence>
<accession>A0AAV1RMG1</accession>
<evidence type="ECO:0000313" key="16">
    <source>
        <dbReference type="EMBL" id="CAK7337905.1"/>
    </source>
</evidence>
<dbReference type="InterPro" id="IPR032675">
    <property type="entry name" value="LRR_dom_sf"/>
</dbReference>
<evidence type="ECO:0000256" key="9">
    <source>
        <dbReference type="ARBA" id="ARBA00022989"/>
    </source>
</evidence>
<dbReference type="InterPro" id="IPR011009">
    <property type="entry name" value="Kinase-like_dom_sf"/>
</dbReference>
<keyword evidence="9 13" id="KW-1133">Transmembrane helix</keyword>
<name>A0AAV1RMG1_9ROSI</name>
<proteinExistence type="predicted"/>
<dbReference type="InterPro" id="IPR053059">
    <property type="entry name" value="Inactive_SerThr-Kinase_ABA"/>
</dbReference>
<protein>
    <recommendedName>
        <fullName evidence="15">Protein kinase domain-containing protein</fullName>
    </recommendedName>
</protein>
<dbReference type="FunFam" id="3.80.10.10:FF:000383">
    <property type="entry name" value="Leucine-rich repeat receptor protein kinase EMS1"/>
    <property type="match status" value="1"/>
</dbReference>
<feature type="chain" id="PRO_5043651374" description="Protein kinase domain-containing protein" evidence="14">
    <location>
        <begin position="20"/>
        <end position="1186"/>
    </location>
</feature>
<evidence type="ECO:0000256" key="10">
    <source>
        <dbReference type="ARBA" id="ARBA00023136"/>
    </source>
</evidence>
<dbReference type="Pfam" id="PF00560">
    <property type="entry name" value="LRR_1"/>
    <property type="match status" value="5"/>
</dbReference>
<evidence type="ECO:0000256" key="13">
    <source>
        <dbReference type="SAM" id="Phobius"/>
    </source>
</evidence>
<keyword evidence="6" id="KW-0677">Repeat</keyword>
<evidence type="ECO:0000256" key="3">
    <source>
        <dbReference type="ARBA" id="ARBA00022614"/>
    </source>
</evidence>
<gene>
    <name evidence="16" type="ORF">DCAF_LOCUS12946</name>
</gene>
<dbReference type="EMBL" id="CAWUPB010001108">
    <property type="protein sequence ID" value="CAK7337905.1"/>
    <property type="molecule type" value="Genomic_DNA"/>
</dbReference>
<feature type="signal peptide" evidence="14">
    <location>
        <begin position="1"/>
        <end position="19"/>
    </location>
</feature>
<keyword evidence="3" id="KW-0433">Leucine-rich repeat</keyword>
<dbReference type="GO" id="GO:0004672">
    <property type="term" value="F:protein kinase activity"/>
    <property type="evidence" value="ECO:0007669"/>
    <property type="project" value="InterPro"/>
</dbReference>
<dbReference type="FunFam" id="3.80.10.10:FF:000095">
    <property type="entry name" value="LRR receptor-like serine/threonine-protein kinase GSO1"/>
    <property type="match status" value="1"/>
</dbReference>
<dbReference type="Pfam" id="PF00069">
    <property type="entry name" value="Pkinase"/>
    <property type="match status" value="1"/>
</dbReference>
<evidence type="ECO:0000256" key="11">
    <source>
        <dbReference type="ARBA" id="ARBA00023170"/>
    </source>
</evidence>
<evidence type="ECO:0000256" key="6">
    <source>
        <dbReference type="ARBA" id="ARBA00022737"/>
    </source>
</evidence>
<dbReference type="InterPro" id="IPR013210">
    <property type="entry name" value="LRR_N_plant-typ"/>
</dbReference>
<feature type="domain" description="Protein kinase" evidence="15">
    <location>
        <begin position="775"/>
        <end position="1060"/>
    </location>
</feature>
<comment type="caution">
    <text evidence="16">The sequence shown here is derived from an EMBL/GenBank/DDBJ whole genome shotgun (WGS) entry which is preliminary data.</text>
</comment>
<evidence type="ECO:0000256" key="1">
    <source>
        <dbReference type="ARBA" id="ARBA00004167"/>
    </source>
</evidence>
<reference evidence="16 17" key="1">
    <citation type="submission" date="2024-01" db="EMBL/GenBank/DDBJ databases">
        <authorList>
            <person name="Waweru B."/>
        </authorList>
    </citation>
    <scope>NUCLEOTIDE SEQUENCE [LARGE SCALE GENOMIC DNA]</scope>
</reference>
<feature type="compositionally biased region" description="Low complexity" evidence="12">
    <location>
        <begin position="725"/>
        <end position="740"/>
    </location>
</feature>
<evidence type="ECO:0000256" key="8">
    <source>
        <dbReference type="ARBA" id="ARBA00022840"/>
    </source>
</evidence>
<evidence type="ECO:0000256" key="12">
    <source>
        <dbReference type="SAM" id="MobiDB-lite"/>
    </source>
</evidence>
<feature type="compositionally biased region" description="Polar residues" evidence="12">
    <location>
        <begin position="582"/>
        <end position="593"/>
    </location>
</feature>
<dbReference type="Gene3D" id="1.10.510.10">
    <property type="entry name" value="Transferase(Phosphotransferase) domain 1"/>
    <property type="match status" value="1"/>
</dbReference>
<dbReference type="Pfam" id="PF08263">
    <property type="entry name" value="LRRNT_2"/>
    <property type="match status" value="1"/>
</dbReference>
<evidence type="ECO:0000256" key="14">
    <source>
        <dbReference type="SAM" id="SignalP"/>
    </source>
</evidence>
<dbReference type="PANTHER" id="PTHR48003:SF5">
    <property type="entry name" value="OS07G0626500 PROTEIN"/>
    <property type="match status" value="1"/>
</dbReference>
<keyword evidence="5 14" id="KW-0732">Signal</keyword>
<dbReference type="PROSITE" id="PS51450">
    <property type="entry name" value="LRR"/>
    <property type="match status" value="1"/>
</dbReference>
<dbReference type="PANTHER" id="PTHR48003">
    <property type="entry name" value="OS07G0626500 PROTEIN"/>
    <property type="match status" value="1"/>
</dbReference>
<keyword evidence="11" id="KW-0675">Receptor</keyword>
<evidence type="ECO:0000256" key="5">
    <source>
        <dbReference type="ARBA" id="ARBA00022729"/>
    </source>
</evidence>
<dbReference type="GO" id="GO:0016020">
    <property type="term" value="C:membrane"/>
    <property type="evidence" value="ECO:0007669"/>
    <property type="project" value="UniProtKB-SubCell"/>
</dbReference>
<evidence type="ECO:0000313" key="17">
    <source>
        <dbReference type="Proteomes" id="UP001314170"/>
    </source>
</evidence>
<dbReference type="SMART" id="SM00369">
    <property type="entry name" value="LRR_TYP"/>
    <property type="match status" value="7"/>
</dbReference>
<dbReference type="Pfam" id="PF12799">
    <property type="entry name" value="LRR_4"/>
    <property type="match status" value="1"/>
</dbReference>
<evidence type="ECO:0000256" key="2">
    <source>
        <dbReference type="ARBA" id="ARBA00022553"/>
    </source>
</evidence>
<dbReference type="Pfam" id="PF13855">
    <property type="entry name" value="LRR_8"/>
    <property type="match status" value="1"/>
</dbReference>
<feature type="transmembrane region" description="Helical" evidence="13">
    <location>
        <begin position="604"/>
        <end position="626"/>
    </location>
</feature>
<keyword evidence="8" id="KW-0067">ATP-binding</keyword>
<dbReference type="InterPro" id="IPR001611">
    <property type="entry name" value="Leu-rich_rpt"/>
</dbReference>
<dbReference type="Proteomes" id="UP001314170">
    <property type="component" value="Unassembled WGS sequence"/>
</dbReference>
<dbReference type="FunFam" id="1.10.510.10:FF:000480">
    <property type="entry name" value="Pollen receptor-like kinase 1"/>
    <property type="match status" value="1"/>
</dbReference>
<keyword evidence="2" id="KW-0597">Phosphoprotein</keyword>
<comment type="subcellular location">
    <subcellularLocation>
        <location evidence="1">Membrane</location>
        <topology evidence="1">Single-pass membrane protein</topology>
    </subcellularLocation>
</comment>